<feature type="transmembrane region" description="Helical" evidence="2">
    <location>
        <begin position="97"/>
        <end position="125"/>
    </location>
</feature>
<evidence type="ECO:0000313" key="3">
    <source>
        <dbReference type="EMBL" id="MFN2975483.1"/>
    </source>
</evidence>
<keyword evidence="2" id="KW-0472">Membrane</keyword>
<gene>
    <name evidence="3" type="ORF">ACK2TP_06890</name>
</gene>
<protein>
    <submittedName>
        <fullName evidence="3">Permease</fullName>
    </submittedName>
</protein>
<dbReference type="EMBL" id="JBJYXY010000001">
    <property type="protein sequence ID" value="MFN2975483.1"/>
    <property type="molecule type" value="Genomic_DNA"/>
</dbReference>
<comment type="caution">
    <text evidence="3">The sequence shown here is derived from an EMBL/GenBank/DDBJ whole genome shotgun (WGS) entry which is preliminary data.</text>
</comment>
<evidence type="ECO:0000256" key="2">
    <source>
        <dbReference type="SAM" id="Phobius"/>
    </source>
</evidence>
<accession>A0ABW9KJK5</accession>
<dbReference type="RefSeq" id="WP_263412993.1">
    <property type="nucleotide sequence ID" value="NZ_BAABBH010000001.1"/>
</dbReference>
<evidence type="ECO:0000256" key="1">
    <source>
        <dbReference type="SAM" id="MobiDB-lite"/>
    </source>
</evidence>
<dbReference type="Proteomes" id="UP001634747">
    <property type="component" value="Unassembled WGS sequence"/>
</dbReference>
<organism evidence="3 4">
    <name type="scientific">Terriglobus aquaticus</name>
    <dbReference type="NCBI Taxonomy" id="940139"/>
    <lineage>
        <taxon>Bacteria</taxon>
        <taxon>Pseudomonadati</taxon>
        <taxon>Acidobacteriota</taxon>
        <taxon>Terriglobia</taxon>
        <taxon>Terriglobales</taxon>
        <taxon>Acidobacteriaceae</taxon>
        <taxon>Terriglobus</taxon>
    </lineage>
</organism>
<reference evidence="3 4" key="1">
    <citation type="submission" date="2024-12" db="EMBL/GenBank/DDBJ databases">
        <authorList>
            <person name="Lee Y."/>
        </authorList>
    </citation>
    <scope>NUCLEOTIDE SEQUENCE [LARGE SCALE GENOMIC DNA]</scope>
    <source>
        <strain evidence="3 4">03SUJ4</strain>
    </source>
</reference>
<name>A0ABW9KJK5_9BACT</name>
<keyword evidence="4" id="KW-1185">Reference proteome</keyword>
<feature type="compositionally biased region" description="Basic and acidic residues" evidence="1">
    <location>
        <begin position="1"/>
        <end position="16"/>
    </location>
</feature>
<proteinExistence type="predicted"/>
<keyword evidence="2" id="KW-0812">Transmembrane</keyword>
<keyword evidence="2" id="KW-1133">Transmembrane helix</keyword>
<evidence type="ECO:0000313" key="4">
    <source>
        <dbReference type="Proteomes" id="UP001634747"/>
    </source>
</evidence>
<feature type="region of interest" description="Disordered" evidence="1">
    <location>
        <begin position="1"/>
        <end position="25"/>
    </location>
</feature>
<sequence>MQNRPDPRFHGSERAPLRGGRPRSPALPLRAHLRRFVDLRYRSVSRGSLLVLFSTIAAFRLSHFPNNHGTPWLLVPLVCAIAGTADTTRCMQKRWNWYHGGVVLCLYTDLMAIGMITFFLLYPLWL</sequence>